<name>A0A0D2N945_9CHLO</name>
<dbReference type="AlphaFoldDB" id="A0A0D2N945"/>
<evidence type="ECO:0000313" key="2">
    <source>
        <dbReference type="EMBL" id="KIZ02181.1"/>
    </source>
</evidence>
<gene>
    <name evidence="2" type="ORF">MNEG_5776</name>
</gene>
<sequence>MADQAAPADAPPMAMAQDPMSQAAQLQAAEAIRLQRERRRAAAMSSCARASCR</sequence>
<dbReference type="EMBL" id="KK101102">
    <property type="protein sequence ID" value="KIZ02181.1"/>
    <property type="molecule type" value="Genomic_DNA"/>
</dbReference>
<feature type="compositionally biased region" description="Low complexity" evidence="1">
    <location>
        <begin position="1"/>
        <end position="25"/>
    </location>
</feature>
<keyword evidence="3" id="KW-1185">Reference proteome</keyword>
<dbReference type="GeneID" id="25738653"/>
<dbReference type="Proteomes" id="UP000054498">
    <property type="component" value="Unassembled WGS sequence"/>
</dbReference>
<evidence type="ECO:0000313" key="3">
    <source>
        <dbReference type="Proteomes" id="UP000054498"/>
    </source>
</evidence>
<evidence type="ECO:0000256" key="1">
    <source>
        <dbReference type="SAM" id="MobiDB-lite"/>
    </source>
</evidence>
<feature type="region of interest" description="Disordered" evidence="1">
    <location>
        <begin position="1"/>
        <end position="27"/>
    </location>
</feature>
<dbReference type="RefSeq" id="XP_013901200.1">
    <property type="nucleotide sequence ID" value="XM_014045746.1"/>
</dbReference>
<accession>A0A0D2N945</accession>
<protein>
    <submittedName>
        <fullName evidence="2">Uncharacterized protein</fullName>
    </submittedName>
</protein>
<reference evidence="2 3" key="1">
    <citation type="journal article" date="2013" name="BMC Genomics">
        <title>Reconstruction of the lipid metabolism for the microalga Monoraphidium neglectum from its genome sequence reveals characteristics suitable for biofuel production.</title>
        <authorList>
            <person name="Bogen C."/>
            <person name="Al-Dilaimi A."/>
            <person name="Albersmeier A."/>
            <person name="Wichmann J."/>
            <person name="Grundmann M."/>
            <person name="Rupp O."/>
            <person name="Lauersen K.J."/>
            <person name="Blifernez-Klassen O."/>
            <person name="Kalinowski J."/>
            <person name="Goesmann A."/>
            <person name="Mussgnug J.H."/>
            <person name="Kruse O."/>
        </authorList>
    </citation>
    <scope>NUCLEOTIDE SEQUENCE [LARGE SCALE GENOMIC DNA]</scope>
    <source>
        <strain evidence="2 3">SAG 48.87</strain>
    </source>
</reference>
<dbReference type="KEGG" id="mng:MNEG_5776"/>
<proteinExistence type="predicted"/>
<organism evidence="2 3">
    <name type="scientific">Monoraphidium neglectum</name>
    <dbReference type="NCBI Taxonomy" id="145388"/>
    <lineage>
        <taxon>Eukaryota</taxon>
        <taxon>Viridiplantae</taxon>
        <taxon>Chlorophyta</taxon>
        <taxon>core chlorophytes</taxon>
        <taxon>Chlorophyceae</taxon>
        <taxon>CS clade</taxon>
        <taxon>Sphaeropleales</taxon>
        <taxon>Selenastraceae</taxon>
        <taxon>Monoraphidium</taxon>
    </lineage>
</organism>